<dbReference type="Gene3D" id="1.10.260.40">
    <property type="entry name" value="lambda repressor-like DNA-binding domains"/>
    <property type="match status" value="1"/>
</dbReference>
<feature type="domain" description="HTH cro/C1-type" evidence="2">
    <location>
        <begin position="7"/>
        <end position="50"/>
    </location>
</feature>
<dbReference type="SMART" id="SM00530">
    <property type="entry name" value="HTH_XRE"/>
    <property type="match status" value="1"/>
</dbReference>
<dbReference type="InterPro" id="IPR010982">
    <property type="entry name" value="Lambda_DNA-bd_dom_sf"/>
</dbReference>
<sequence>MRTAELLTTARRAAELSQQELAQRAGTSRPTLSAYERGKKSPTVDTVIRLLAGAGFTLALEPQFLFHEHTTSGRSISVPASLPRLPLAKAFATVVLPIELDWAEPERRFDLAARAERARVYEIVLREGASEHIAEYIDGALLVDLWDELVLPRGVRAAWAPLIESVRPATTS</sequence>
<evidence type="ECO:0000259" key="2">
    <source>
        <dbReference type="PROSITE" id="PS50943"/>
    </source>
</evidence>
<accession>A0A1I5J3B9</accession>
<evidence type="ECO:0000256" key="1">
    <source>
        <dbReference type="SAM" id="MobiDB-lite"/>
    </source>
</evidence>
<evidence type="ECO:0000313" key="3">
    <source>
        <dbReference type="EMBL" id="SFO67139.1"/>
    </source>
</evidence>
<dbReference type="InterPro" id="IPR001387">
    <property type="entry name" value="Cro/C1-type_HTH"/>
</dbReference>
<feature type="region of interest" description="Disordered" evidence="1">
    <location>
        <begin position="17"/>
        <end position="38"/>
    </location>
</feature>
<dbReference type="SUPFAM" id="SSF47413">
    <property type="entry name" value="lambda repressor-like DNA-binding domains"/>
    <property type="match status" value="1"/>
</dbReference>
<dbReference type="EMBL" id="FOWC01000002">
    <property type="protein sequence ID" value="SFO67139.1"/>
    <property type="molecule type" value="Genomic_DNA"/>
</dbReference>
<name>A0A1I5J3B9_9PSEU</name>
<dbReference type="Pfam" id="PF01381">
    <property type="entry name" value="HTH_3"/>
    <property type="match status" value="1"/>
</dbReference>
<proteinExistence type="predicted"/>
<evidence type="ECO:0000313" key="4">
    <source>
        <dbReference type="Proteomes" id="UP000199137"/>
    </source>
</evidence>
<reference evidence="3 4" key="1">
    <citation type="submission" date="2016-10" db="EMBL/GenBank/DDBJ databases">
        <authorList>
            <person name="de Groot N.N."/>
        </authorList>
    </citation>
    <scope>NUCLEOTIDE SEQUENCE [LARGE SCALE GENOMIC DNA]</scope>
    <source>
        <strain evidence="3 4">DSM 44637</strain>
    </source>
</reference>
<dbReference type="OrthoDB" id="9803128at2"/>
<organism evidence="3 4">
    <name type="scientific">Amycolatopsis rubida</name>
    <dbReference type="NCBI Taxonomy" id="112413"/>
    <lineage>
        <taxon>Bacteria</taxon>
        <taxon>Bacillati</taxon>
        <taxon>Actinomycetota</taxon>
        <taxon>Actinomycetes</taxon>
        <taxon>Pseudonocardiales</taxon>
        <taxon>Pseudonocardiaceae</taxon>
        <taxon>Amycolatopsis</taxon>
    </lineage>
</organism>
<feature type="compositionally biased region" description="Polar residues" evidence="1">
    <location>
        <begin position="17"/>
        <end position="31"/>
    </location>
</feature>
<dbReference type="AlphaFoldDB" id="A0A1I5J3B9"/>
<dbReference type="Proteomes" id="UP000199137">
    <property type="component" value="Unassembled WGS sequence"/>
</dbReference>
<dbReference type="RefSeq" id="WP_093573272.1">
    <property type="nucleotide sequence ID" value="NZ_FOWC01000002.1"/>
</dbReference>
<dbReference type="CDD" id="cd00093">
    <property type="entry name" value="HTH_XRE"/>
    <property type="match status" value="1"/>
</dbReference>
<protein>
    <submittedName>
        <fullName evidence="3">Helix-turn-helix</fullName>
    </submittedName>
</protein>
<dbReference type="GO" id="GO:0003677">
    <property type="term" value="F:DNA binding"/>
    <property type="evidence" value="ECO:0007669"/>
    <property type="project" value="InterPro"/>
</dbReference>
<dbReference type="STRING" id="112413.SAMN05421854_102889"/>
<dbReference type="PROSITE" id="PS50943">
    <property type="entry name" value="HTH_CROC1"/>
    <property type="match status" value="1"/>
</dbReference>
<gene>
    <name evidence="3" type="ORF">SAMN05421854_102889</name>
</gene>